<dbReference type="RefSeq" id="WP_194930497.1">
    <property type="nucleotide sequence ID" value="NZ_JADLZT010000003.1"/>
</dbReference>
<dbReference type="Proteomes" id="UP001429984">
    <property type="component" value="Unassembled WGS sequence"/>
</dbReference>
<evidence type="ECO:0000313" key="1">
    <source>
        <dbReference type="EMBL" id="MBF6023710.1"/>
    </source>
</evidence>
<name>A0ABS0B4T0_9GAMM</name>
<keyword evidence="2" id="KW-1185">Reference proteome</keyword>
<evidence type="ECO:0000313" key="2">
    <source>
        <dbReference type="Proteomes" id="UP001429984"/>
    </source>
</evidence>
<accession>A0ABS0B4T0</accession>
<gene>
    <name evidence="1" type="ORF">IU514_06690</name>
</gene>
<comment type="caution">
    <text evidence="1">The sequence shown here is derived from an EMBL/GenBank/DDBJ whole genome shotgun (WGS) entry which is preliminary data.</text>
</comment>
<proteinExistence type="predicted"/>
<dbReference type="EMBL" id="JADLZT010000003">
    <property type="protein sequence ID" value="MBF6023710.1"/>
    <property type="molecule type" value="Genomic_DNA"/>
</dbReference>
<organism evidence="1 2">
    <name type="scientific">Lysobacter niastensis</name>
    <dbReference type="NCBI Taxonomy" id="380629"/>
    <lineage>
        <taxon>Bacteria</taxon>
        <taxon>Pseudomonadati</taxon>
        <taxon>Pseudomonadota</taxon>
        <taxon>Gammaproteobacteria</taxon>
        <taxon>Lysobacterales</taxon>
        <taxon>Lysobacteraceae</taxon>
        <taxon>Lysobacter</taxon>
    </lineage>
</organism>
<protein>
    <submittedName>
        <fullName evidence="1">Uncharacterized protein</fullName>
    </submittedName>
</protein>
<reference evidence="1 2" key="1">
    <citation type="submission" date="2020-11" db="EMBL/GenBank/DDBJ databases">
        <title>Draft Genome Sequence and Secondary Metabolite Biosynthetic Potential of the Lysobacter niastensis Type strain DSM 18481.</title>
        <authorList>
            <person name="Turrini P."/>
            <person name="Artuso I."/>
            <person name="Tescari M."/>
            <person name="Lugli G.A."/>
            <person name="Frangipani E."/>
            <person name="Ventura M."/>
            <person name="Visca P."/>
        </authorList>
    </citation>
    <scope>NUCLEOTIDE SEQUENCE [LARGE SCALE GENOMIC DNA]</scope>
    <source>
        <strain evidence="1 2">DSM 18481</strain>
    </source>
</reference>
<sequence>MATVMVVERLLKLILLKLINLPSSSEYETTFVPSRRAPDGNVAARKLTNGEIGVIRPDPFTHESLQSRPDAQLRTKAVKRRHAALAGVNRSEP</sequence>